<evidence type="ECO:0000256" key="5">
    <source>
        <dbReference type="ARBA" id="ARBA00022737"/>
    </source>
</evidence>
<comment type="similarity">
    <text evidence="2 9">Belongs to the mitochondrial carrier (TC 2.A.29) family.</text>
</comment>
<dbReference type="InterPro" id="IPR018108">
    <property type="entry name" value="MCP_transmembrane"/>
</dbReference>
<dbReference type="PROSITE" id="PS50920">
    <property type="entry name" value="SOLCAR"/>
    <property type="match status" value="3"/>
</dbReference>
<dbReference type="Proteomes" id="UP000320333">
    <property type="component" value="Unassembled WGS sequence"/>
</dbReference>
<dbReference type="Gene3D" id="1.50.40.10">
    <property type="entry name" value="Mitochondrial carrier domain"/>
    <property type="match status" value="1"/>
</dbReference>
<reference evidence="10 11" key="1">
    <citation type="journal article" date="2019" name="Sci. Rep.">
        <title>Comparative genomics of chytrid fungi reveal insights into the obligate biotrophic and pathogenic lifestyle of Synchytrium endobioticum.</title>
        <authorList>
            <person name="van de Vossenberg B.T.L.H."/>
            <person name="Warris S."/>
            <person name="Nguyen H.D.T."/>
            <person name="van Gent-Pelzer M.P.E."/>
            <person name="Joly D.L."/>
            <person name="van de Geest H.C."/>
            <person name="Bonants P.J.M."/>
            <person name="Smith D.S."/>
            <person name="Levesque C.A."/>
            <person name="van der Lee T.A.J."/>
        </authorList>
    </citation>
    <scope>NUCLEOTIDE SEQUENCE [LARGE SCALE GENOMIC DNA]</scope>
    <source>
        <strain evidence="10 11">CBS 675.73</strain>
    </source>
</reference>
<keyword evidence="4 8" id="KW-0812">Transmembrane</keyword>
<evidence type="ECO:0000313" key="11">
    <source>
        <dbReference type="Proteomes" id="UP000320333"/>
    </source>
</evidence>
<gene>
    <name evidence="10" type="ORF">CcCBS67573_g02799</name>
</gene>
<evidence type="ECO:0000256" key="9">
    <source>
        <dbReference type="RuleBase" id="RU000488"/>
    </source>
</evidence>
<dbReference type="GO" id="GO:0016020">
    <property type="term" value="C:membrane"/>
    <property type="evidence" value="ECO:0007669"/>
    <property type="project" value="UniProtKB-SubCell"/>
</dbReference>
<sequence>MSGAKAKPVEPQWWMGGLSSALAAIATHPLDSLKVRMQTMPGKAGLVTVLSQTVKTEGVLVLYKGLDASMLRQLSYSTARFGVYEKCKERISNSWIHEQSPLAGRIAAASVGGIVGGIVGTPADLTNVRMQADGRLPIAEQRGYKTAFHGLVQTARQEGPMALFTGVGPNVIRAIPMTAGQIATYDTVKSEMLASGHFKDNLTTHFLASVAGAFVATTVCAPIDVIKSRIMAQKGGQYSGTWDCAKQIAKNEGLMAFMKGWTPAFARLGPHTILTFMIMEKVKSLYQARKAA</sequence>
<comment type="caution">
    <text evidence="10">The sequence shown here is derived from an EMBL/GenBank/DDBJ whole genome shotgun (WGS) entry which is preliminary data.</text>
</comment>
<keyword evidence="5" id="KW-0677">Repeat</keyword>
<keyword evidence="7 8" id="KW-0472">Membrane</keyword>
<evidence type="ECO:0000313" key="10">
    <source>
        <dbReference type="EMBL" id="TPX75941.1"/>
    </source>
</evidence>
<dbReference type="OrthoDB" id="448427at2759"/>
<dbReference type="InterPro" id="IPR023395">
    <property type="entry name" value="MCP_dom_sf"/>
</dbReference>
<dbReference type="STRING" id="246404.A0A507FHN2"/>
<feature type="repeat" description="Solcar" evidence="8">
    <location>
        <begin position="104"/>
        <end position="191"/>
    </location>
</feature>
<dbReference type="AlphaFoldDB" id="A0A507FHN2"/>
<dbReference type="SUPFAM" id="SSF103506">
    <property type="entry name" value="Mitochondrial carrier"/>
    <property type="match status" value="1"/>
</dbReference>
<keyword evidence="11" id="KW-1185">Reference proteome</keyword>
<feature type="repeat" description="Solcar" evidence="8">
    <location>
        <begin position="200"/>
        <end position="285"/>
    </location>
</feature>
<evidence type="ECO:0000256" key="2">
    <source>
        <dbReference type="ARBA" id="ARBA00006375"/>
    </source>
</evidence>
<comment type="subcellular location">
    <subcellularLocation>
        <location evidence="1">Membrane</location>
        <topology evidence="1">Multi-pass membrane protein</topology>
    </subcellularLocation>
</comment>
<dbReference type="Pfam" id="PF00153">
    <property type="entry name" value="Mito_carr"/>
    <property type="match status" value="3"/>
</dbReference>
<evidence type="ECO:0000256" key="3">
    <source>
        <dbReference type="ARBA" id="ARBA00022448"/>
    </source>
</evidence>
<evidence type="ECO:0000256" key="7">
    <source>
        <dbReference type="ARBA" id="ARBA00023136"/>
    </source>
</evidence>
<protein>
    <submittedName>
        <fullName evidence="10">Uncharacterized protein</fullName>
    </submittedName>
</protein>
<evidence type="ECO:0000256" key="8">
    <source>
        <dbReference type="PROSITE-ProRule" id="PRU00282"/>
    </source>
</evidence>
<dbReference type="InterPro" id="IPR050391">
    <property type="entry name" value="Mito_Metabolite_Transporter"/>
</dbReference>
<organism evidence="10 11">
    <name type="scientific">Chytriomyces confervae</name>
    <dbReference type="NCBI Taxonomy" id="246404"/>
    <lineage>
        <taxon>Eukaryota</taxon>
        <taxon>Fungi</taxon>
        <taxon>Fungi incertae sedis</taxon>
        <taxon>Chytridiomycota</taxon>
        <taxon>Chytridiomycota incertae sedis</taxon>
        <taxon>Chytridiomycetes</taxon>
        <taxon>Chytridiales</taxon>
        <taxon>Chytriomycetaceae</taxon>
        <taxon>Chytriomyces</taxon>
    </lineage>
</organism>
<feature type="repeat" description="Solcar" evidence="8">
    <location>
        <begin position="11"/>
        <end position="90"/>
    </location>
</feature>
<dbReference type="PANTHER" id="PTHR45618">
    <property type="entry name" value="MITOCHONDRIAL DICARBOXYLATE CARRIER-RELATED"/>
    <property type="match status" value="1"/>
</dbReference>
<keyword evidence="6" id="KW-1133">Transmembrane helix</keyword>
<evidence type="ECO:0000256" key="1">
    <source>
        <dbReference type="ARBA" id="ARBA00004141"/>
    </source>
</evidence>
<evidence type="ECO:0000256" key="6">
    <source>
        <dbReference type="ARBA" id="ARBA00022989"/>
    </source>
</evidence>
<dbReference type="EMBL" id="QEAP01000063">
    <property type="protein sequence ID" value="TPX75941.1"/>
    <property type="molecule type" value="Genomic_DNA"/>
</dbReference>
<proteinExistence type="inferred from homology"/>
<evidence type="ECO:0000256" key="4">
    <source>
        <dbReference type="ARBA" id="ARBA00022692"/>
    </source>
</evidence>
<name>A0A507FHN2_9FUNG</name>
<accession>A0A507FHN2</accession>
<keyword evidence="3 9" id="KW-0813">Transport</keyword>